<evidence type="ECO:0000256" key="1">
    <source>
        <dbReference type="SAM" id="MobiDB-lite"/>
    </source>
</evidence>
<protein>
    <recommendedName>
        <fullName evidence="4">PH domain-containing protein</fullName>
    </recommendedName>
</protein>
<dbReference type="AlphaFoldDB" id="A0A5J6J039"/>
<reference evidence="2 3" key="1">
    <citation type="submission" date="2017-09" db="EMBL/GenBank/DDBJ databases">
        <authorList>
            <person name="Lee N."/>
            <person name="Cho B.-K."/>
        </authorList>
    </citation>
    <scope>NUCLEOTIDE SEQUENCE [LARGE SCALE GENOMIC DNA]</scope>
    <source>
        <strain evidence="2 3">ATCC 27476</strain>
    </source>
</reference>
<dbReference type="GeneID" id="95609562"/>
<dbReference type="KEGG" id="svn:CP980_03165"/>
<organism evidence="2 3">
    <name type="scientific">Streptomyces vinaceus</name>
    <dbReference type="NCBI Taxonomy" id="1960"/>
    <lineage>
        <taxon>Bacteria</taxon>
        <taxon>Bacillati</taxon>
        <taxon>Actinomycetota</taxon>
        <taxon>Actinomycetes</taxon>
        <taxon>Kitasatosporales</taxon>
        <taxon>Streptomycetaceae</taxon>
        <taxon>Streptomyces</taxon>
    </lineage>
</organism>
<evidence type="ECO:0000313" key="3">
    <source>
        <dbReference type="Proteomes" id="UP000325563"/>
    </source>
</evidence>
<feature type="compositionally biased region" description="Low complexity" evidence="1">
    <location>
        <begin position="1"/>
        <end position="18"/>
    </location>
</feature>
<dbReference type="RefSeq" id="WP_150492541.1">
    <property type="nucleotide sequence ID" value="NZ_BNBW01000001.1"/>
</dbReference>
<evidence type="ECO:0008006" key="4">
    <source>
        <dbReference type="Google" id="ProtNLM"/>
    </source>
</evidence>
<name>A0A5J6J039_STRVI</name>
<accession>A0A5J6J039</accession>
<keyword evidence="3" id="KW-1185">Reference proteome</keyword>
<sequence length="186" mass="19935">MGRRFTQAPTGAQGTGAAPPGPLAQDVHWVGEMRSAIGVALLLLTALLAMDAGFGELSVPRGALWTGLAGLLLVVLHPPRISVRPGLLIARGLLVTSTVRTDSLVSVRWSDGVAQRLVLRDTEGSRVEIDPTVMIRNPAMWHRLDTDTRASVRSGTLLHGTTALRRLAQRIDRETAHTVFKASGLQ</sequence>
<feature type="region of interest" description="Disordered" evidence="1">
    <location>
        <begin position="1"/>
        <end position="20"/>
    </location>
</feature>
<dbReference type="Proteomes" id="UP000325563">
    <property type="component" value="Chromosome"/>
</dbReference>
<dbReference type="EMBL" id="CP023692">
    <property type="protein sequence ID" value="QEV44200.1"/>
    <property type="molecule type" value="Genomic_DNA"/>
</dbReference>
<gene>
    <name evidence="2" type="ORF">CP980_03165</name>
</gene>
<proteinExistence type="predicted"/>
<evidence type="ECO:0000313" key="2">
    <source>
        <dbReference type="EMBL" id="QEV44200.1"/>
    </source>
</evidence>